<evidence type="ECO:0000313" key="3">
    <source>
        <dbReference type="Proteomes" id="UP001232148"/>
    </source>
</evidence>
<sequence length="203" mass="23352">MGDQTAELGKYIAKYHRRRRHLPDGHDRIFGTENQPLLKRGQKNRVLLYAGCFNPPHLGHYNLLRRAFEGSRDINVIAAVVLPVDDKALAAKCEWKGQSLVLSKRERAHLWRSDPRFMPEWWVHDGSTDGWGRLRRKLENAVQADGFEIQFTAVVGSDYIGRLEEYDGRWWGCRETITSDAGRSSDLVKPDGSLYALPRYFTP</sequence>
<evidence type="ECO:0000313" key="2">
    <source>
        <dbReference type="EMBL" id="KAK2023916.1"/>
    </source>
</evidence>
<name>A0AAD9H8S8_9PEZI</name>
<dbReference type="Pfam" id="PF01467">
    <property type="entry name" value="CTP_transf_like"/>
    <property type="match status" value="1"/>
</dbReference>
<dbReference type="Proteomes" id="UP001232148">
    <property type="component" value="Unassembled WGS sequence"/>
</dbReference>
<dbReference type="InterPro" id="IPR004821">
    <property type="entry name" value="Cyt_trans-like"/>
</dbReference>
<organism evidence="2 3">
    <name type="scientific">Colletotrichum zoysiae</name>
    <dbReference type="NCBI Taxonomy" id="1216348"/>
    <lineage>
        <taxon>Eukaryota</taxon>
        <taxon>Fungi</taxon>
        <taxon>Dikarya</taxon>
        <taxon>Ascomycota</taxon>
        <taxon>Pezizomycotina</taxon>
        <taxon>Sordariomycetes</taxon>
        <taxon>Hypocreomycetidae</taxon>
        <taxon>Glomerellales</taxon>
        <taxon>Glomerellaceae</taxon>
        <taxon>Colletotrichum</taxon>
        <taxon>Colletotrichum graminicola species complex</taxon>
    </lineage>
</organism>
<accession>A0AAD9H8S8</accession>
<dbReference type="InterPro" id="IPR014729">
    <property type="entry name" value="Rossmann-like_a/b/a_fold"/>
</dbReference>
<dbReference type="AlphaFoldDB" id="A0AAD9H8S8"/>
<protein>
    <recommendedName>
        <fullName evidence="1">Cytidyltransferase-like domain-containing protein</fullName>
    </recommendedName>
</protein>
<gene>
    <name evidence="2" type="ORF">LX32DRAFT_599790</name>
</gene>
<proteinExistence type="predicted"/>
<dbReference type="EMBL" id="MU842982">
    <property type="protein sequence ID" value="KAK2023916.1"/>
    <property type="molecule type" value="Genomic_DNA"/>
</dbReference>
<dbReference type="GO" id="GO:0003824">
    <property type="term" value="F:catalytic activity"/>
    <property type="evidence" value="ECO:0007669"/>
    <property type="project" value="InterPro"/>
</dbReference>
<feature type="domain" description="Cytidyltransferase-like" evidence="1">
    <location>
        <begin position="48"/>
        <end position="69"/>
    </location>
</feature>
<dbReference type="Gene3D" id="3.40.50.620">
    <property type="entry name" value="HUPs"/>
    <property type="match status" value="1"/>
</dbReference>
<dbReference type="SUPFAM" id="SSF52374">
    <property type="entry name" value="Nucleotidylyl transferase"/>
    <property type="match status" value="1"/>
</dbReference>
<reference evidence="2" key="1">
    <citation type="submission" date="2021-06" db="EMBL/GenBank/DDBJ databases">
        <title>Comparative genomics, transcriptomics and evolutionary studies reveal genomic signatures of adaptation to plant cell wall in hemibiotrophic fungi.</title>
        <authorList>
            <consortium name="DOE Joint Genome Institute"/>
            <person name="Baroncelli R."/>
            <person name="Diaz J.F."/>
            <person name="Benocci T."/>
            <person name="Peng M."/>
            <person name="Battaglia E."/>
            <person name="Haridas S."/>
            <person name="Andreopoulos W."/>
            <person name="Labutti K."/>
            <person name="Pangilinan J."/>
            <person name="Floch G.L."/>
            <person name="Makela M.R."/>
            <person name="Henrissat B."/>
            <person name="Grigoriev I.V."/>
            <person name="Crouch J.A."/>
            <person name="De Vries R.P."/>
            <person name="Sukno S.A."/>
            <person name="Thon M.R."/>
        </authorList>
    </citation>
    <scope>NUCLEOTIDE SEQUENCE</scope>
    <source>
        <strain evidence="2">MAFF235873</strain>
    </source>
</reference>
<comment type="caution">
    <text evidence="2">The sequence shown here is derived from an EMBL/GenBank/DDBJ whole genome shotgun (WGS) entry which is preliminary data.</text>
</comment>
<evidence type="ECO:0000259" key="1">
    <source>
        <dbReference type="Pfam" id="PF01467"/>
    </source>
</evidence>
<keyword evidence="3" id="KW-1185">Reference proteome</keyword>